<accession>A0A285TRS1</accession>
<protein>
    <submittedName>
        <fullName evidence="2">Spore cortex protein YabQ</fullName>
    </submittedName>
</protein>
<evidence type="ECO:0000313" key="2">
    <source>
        <dbReference type="EMBL" id="SOC26369.1"/>
    </source>
</evidence>
<proteinExistence type="predicted"/>
<feature type="transmembrane region" description="Helical" evidence="1">
    <location>
        <begin position="43"/>
        <end position="64"/>
    </location>
</feature>
<name>A0A285TRS1_9BACL</name>
<feature type="transmembrane region" description="Helical" evidence="1">
    <location>
        <begin position="6"/>
        <end position="31"/>
    </location>
</feature>
<keyword evidence="1" id="KW-0472">Membrane</keyword>
<feature type="transmembrane region" description="Helical" evidence="1">
    <location>
        <begin position="126"/>
        <end position="145"/>
    </location>
</feature>
<dbReference type="Pfam" id="PF09578">
    <property type="entry name" value="Spore_YabQ"/>
    <property type="match status" value="1"/>
</dbReference>
<reference evidence="3" key="1">
    <citation type="submission" date="2017-08" db="EMBL/GenBank/DDBJ databases">
        <authorList>
            <person name="Varghese N."/>
            <person name="Submissions S."/>
        </authorList>
    </citation>
    <scope>NUCLEOTIDE SEQUENCE [LARGE SCALE GENOMIC DNA]</scope>
    <source>
        <strain evidence="3">JC22</strain>
    </source>
</reference>
<dbReference type="NCBIfam" id="TIGR02893">
    <property type="entry name" value="spore_yabQ"/>
    <property type="match status" value="1"/>
</dbReference>
<dbReference type="AlphaFoldDB" id="A0A285TRS1"/>
<dbReference type="OrthoDB" id="2452115at2"/>
<keyword evidence="3" id="KW-1185">Reference proteome</keyword>
<evidence type="ECO:0000256" key="1">
    <source>
        <dbReference type="SAM" id="Phobius"/>
    </source>
</evidence>
<gene>
    <name evidence="2" type="ORF">SAMN05880501_12039</name>
</gene>
<organism evidence="2 3">
    <name type="scientific">Ureibacillus xyleni</name>
    <dbReference type="NCBI Taxonomy" id="614648"/>
    <lineage>
        <taxon>Bacteria</taxon>
        <taxon>Bacillati</taxon>
        <taxon>Bacillota</taxon>
        <taxon>Bacilli</taxon>
        <taxon>Bacillales</taxon>
        <taxon>Caryophanaceae</taxon>
        <taxon>Ureibacillus</taxon>
    </lineage>
</organism>
<evidence type="ECO:0000313" key="3">
    <source>
        <dbReference type="Proteomes" id="UP000219636"/>
    </source>
</evidence>
<keyword evidence="1" id="KW-0812">Transmembrane</keyword>
<dbReference type="InterPro" id="IPR019074">
    <property type="entry name" value="YabQ"/>
</dbReference>
<feature type="transmembrane region" description="Helical" evidence="1">
    <location>
        <begin position="101"/>
        <end position="120"/>
    </location>
</feature>
<dbReference type="Proteomes" id="UP000219636">
    <property type="component" value="Unassembled WGS sequence"/>
</dbReference>
<dbReference type="EMBL" id="OBMQ01000020">
    <property type="protein sequence ID" value="SOC26369.1"/>
    <property type="molecule type" value="Genomic_DNA"/>
</dbReference>
<dbReference type="RefSeq" id="WP_097075290.1">
    <property type="nucleotide sequence ID" value="NZ_OBMQ01000020.1"/>
</dbReference>
<sequence length="165" mass="19303">MTINEQVVSILIMIISGLFVGAIVDSTRYLLSTLSPGSFLRKIGYGVELIVWVLLGGLTFYILFIVKGGEWRLVDPLAQILGIFLYESVFQRYFRFVGRVFVLLTIRPILAIIKFIYSVIIGTIRLLLRIIMFLFTPFRKIYIIIKKKYLLKIYSRLRRILFKKR</sequence>
<keyword evidence="1" id="KW-1133">Transmembrane helix</keyword>